<evidence type="ECO:0000256" key="6">
    <source>
        <dbReference type="ARBA" id="ARBA00022989"/>
    </source>
</evidence>
<sequence length="433" mass="48612">MARVTISDPTLLREIFISKSEYFEKNDSPPLVKKLEGDGLLNLKGEKWAHHRRLISPAFYLENLKLMVPTMGKGVREMLDKWSEMSKTATGKVEIDVCEWFERLTESVICHVIFGHRCEEDGTPSSSSSSIFQLQAQQMAYATEAFRKIFIPGHRFLPTEKNRKFWRLDKEVRHSLVKLIDERRRALLSSSSGGRDLPRECGPKGLLDLMIKETGNYNNNNNNVVAGGNGASRPAAATTDDVVEECKTLFFAGKHTTTNLMELAREEVLRVCGAHDPPSKDDLANLKTLGMILNESLRLYPPIIAIVRRAKVDVQLRELKVPKGAELLVPIIAIHHDPTLWGNDVNEFNPARFARPPPGCQMPCSHPAMAFMPFGQGERKCVGQNLAILQAKLAMAMILQRFSFELAPSYQHSPTVLMLLQPQHGAPIVFHNL</sequence>
<dbReference type="GO" id="GO:0016131">
    <property type="term" value="P:brassinosteroid metabolic process"/>
    <property type="evidence" value="ECO:0007669"/>
    <property type="project" value="TreeGrafter"/>
</dbReference>
<accession>A0A484MFW9</accession>
<evidence type="ECO:0000256" key="2">
    <source>
        <dbReference type="ARBA" id="ARBA00010617"/>
    </source>
</evidence>
<organism evidence="13 14">
    <name type="scientific">Cuscuta campestris</name>
    <dbReference type="NCBI Taxonomy" id="132261"/>
    <lineage>
        <taxon>Eukaryota</taxon>
        <taxon>Viridiplantae</taxon>
        <taxon>Streptophyta</taxon>
        <taxon>Embryophyta</taxon>
        <taxon>Tracheophyta</taxon>
        <taxon>Spermatophyta</taxon>
        <taxon>Magnoliopsida</taxon>
        <taxon>eudicotyledons</taxon>
        <taxon>Gunneridae</taxon>
        <taxon>Pentapetalae</taxon>
        <taxon>asterids</taxon>
        <taxon>lamiids</taxon>
        <taxon>Solanales</taxon>
        <taxon>Convolvulaceae</taxon>
        <taxon>Cuscuteae</taxon>
        <taxon>Cuscuta</taxon>
        <taxon>Cuscuta subgen. Grammica</taxon>
        <taxon>Cuscuta sect. Cleistogrammica</taxon>
    </lineage>
</organism>
<keyword evidence="5 11" id="KW-0479">Metal-binding</keyword>
<comment type="cofactor">
    <cofactor evidence="11">
        <name>heme</name>
        <dbReference type="ChEBI" id="CHEBI:30413"/>
    </cofactor>
</comment>
<evidence type="ECO:0000256" key="12">
    <source>
        <dbReference type="RuleBase" id="RU000461"/>
    </source>
</evidence>
<dbReference type="InterPro" id="IPR001128">
    <property type="entry name" value="Cyt_P450"/>
</dbReference>
<evidence type="ECO:0000313" key="13">
    <source>
        <dbReference type="EMBL" id="VFQ87349.1"/>
    </source>
</evidence>
<comment type="similarity">
    <text evidence="2 12">Belongs to the cytochrome P450 family.</text>
</comment>
<evidence type="ECO:0008006" key="15">
    <source>
        <dbReference type="Google" id="ProtNLM"/>
    </source>
</evidence>
<protein>
    <recommendedName>
        <fullName evidence="15">Cytochrome P450</fullName>
    </recommendedName>
</protein>
<evidence type="ECO:0000256" key="4">
    <source>
        <dbReference type="ARBA" id="ARBA00022692"/>
    </source>
</evidence>
<dbReference type="GO" id="GO:0005506">
    <property type="term" value="F:iron ion binding"/>
    <property type="evidence" value="ECO:0007669"/>
    <property type="project" value="InterPro"/>
</dbReference>
<reference evidence="13 14" key="1">
    <citation type="submission" date="2018-04" db="EMBL/GenBank/DDBJ databases">
        <authorList>
            <person name="Vogel A."/>
        </authorList>
    </citation>
    <scope>NUCLEOTIDE SEQUENCE [LARGE SCALE GENOMIC DNA]</scope>
</reference>
<evidence type="ECO:0000256" key="3">
    <source>
        <dbReference type="ARBA" id="ARBA00022617"/>
    </source>
</evidence>
<proteinExistence type="inferred from homology"/>
<dbReference type="InterPro" id="IPR036396">
    <property type="entry name" value="Cyt_P450_sf"/>
</dbReference>
<dbReference type="PROSITE" id="PS00086">
    <property type="entry name" value="CYTOCHROME_P450"/>
    <property type="match status" value="1"/>
</dbReference>
<keyword evidence="4" id="KW-0812">Transmembrane</keyword>
<feature type="binding site" description="axial binding residue" evidence="11">
    <location>
        <position position="381"/>
    </location>
    <ligand>
        <name>heme</name>
        <dbReference type="ChEBI" id="CHEBI:30413"/>
    </ligand>
    <ligandPart>
        <name>Fe</name>
        <dbReference type="ChEBI" id="CHEBI:18248"/>
    </ligandPart>
</feature>
<dbReference type="EMBL" id="OOIL02003368">
    <property type="protein sequence ID" value="VFQ87349.1"/>
    <property type="molecule type" value="Genomic_DNA"/>
</dbReference>
<dbReference type="PRINTS" id="PR00463">
    <property type="entry name" value="EP450I"/>
</dbReference>
<evidence type="ECO:0000256" key="11">
    <source>
        <dbReference type="PIRSR" id="PIRSR602401-1"/>
    </source>
</evidence>
<keyword evidence="10" id="KW-0472">Membrane</keyword>
<dbReference type="GO" id="GO:0004497">
    <property type="term" value="F:monooxygenase activity"/>
    <property type="evidence" value="ECO:0007669"/>
    <property type="project" value="UniProtKB-KW"/>
</dbReference>
<dbReference type="Pfam" id="PF00067">
    <property type="entry name" value="p450"/>
    <property type="match status" value="1"/>
</dbReference>
<keyword evidence="9 12" id="KW-0503">Monooxygenase</keyword>
<dbReference type="InterPro" id="IPR002401">
    <property type="entry name" value="Cyt_P450_E_grp-I"/>
</dbReference>
<dbReference type="AlphaFoldDB" id="A0A484MFW9"/>
<keyword evidence="6" id="KW-1133">Transmembrane helix</keyword>
<evidence type="ECO:0000256" key="10">
    <source>
        <dbReference type="ARBA" id="ARBA00023136"/>
    </source>
</evidence>
<dbReference type="PANTHER" id="PTHR24282">
    <property type="entry name" value="CYTOCHROME P450 FAMILY MEMBER"/>
    <property type="match status" value="1"/>
</dbReference>
<dbReference type="GO" id="GO:0010268">
    <property type="term" value="P:brassinosteroid homeostasis"/>
    <property type="evidence" value="ECO:0007669"/>
    <property type="project" value="TreeGrafter"/>
</dbReference>
<dbReference type="GO" id="GO:0020037">
    <property type="term" value="F:heme binding"/>
    <property type="evidence" value="ECO:0007669"/>
    <property type="project" value="InterPro"/>
</dbReference>
<evidence type="ECO:0000313" key="14">
    <source>
        <dbReference type="Proteomes" id="UP000595140"/>
    </source>
</evidence>
<dbReference type="PRINTS" id="PR00385">
    <property type="entry name" value="P450"/>
</dbReference>
<evidence type="ECO:0000256" key="8">
    <source>
        <dbReference type="ARBA" id="ARBA00023004"/>
    </source>
</evidence>
<dbReference type="SUPFAM" id="SSF48264">
    <property type="entry name" value="Cytochrome P450"/>
    <property type="match status" value="1"/>
</dbReference>
<gene>
    <name evidence="13" type="ORF">CCAM_LOCUS29125</name>
</gene>
<dbReference type="OrthoDB" id="1470350at2759"/>
<dbReference type="GO" id="GO:0016020">
    <property type="term" value="C:membrane"/>
    <property type="evidence" value="ECO:0007669"/>
    <property type="project" value="UniProtKB-SubCell"/>
</dbReference>
<dbReference type="InterPro" id="IPR050665">
    <property type="entry name" value="Cytochrome_P450_Monooxygen"/>
</dbReference>
<dbReference type="InterPro" id="IPR017972">
    <property type="entry name" value="Cyt_P450_CS"/>
</dbReference>
<dbReference type="PANTHER" id="PTHR24282:SF63">
    <property type="entry name" value="CYTOCHROME P450 734A1-LIKE"/>
    <property type="match status" value="1"/>
</dbReference>
<comment type="subcellular location">
    <subcellularLocation>
        <location evidence="1">Membrane</location>
    </subcellularLocation>
</comment>
<dbReference type="Gene3D" id="1.10.630.10">
    <property type="entry name" value="Cytochrome P450"/>
    <property type="match status" value="1"/>
</dbReference>
<evidence type="ECO:0000256" key="5">
    <source>
        <dbReference type="ARBA" id="ARBA00022723"/>
    </source>
</evidence>
<evidence type="ECO:0000256" key="9">
    <source>
        <dbReference type="ARBA" id="ARBA00023033"/>
    </source>
</evidence>
<name>A0A484MFW9_9ASTE</name>
<dbReference type="Proteomes" id="UP000595140">
    <property type="component" value="Unassembled WGS sequence"/>
</dbReference>
<keyword evidence="14" id="KW-1185">Reference proteome</keyword>
<evidence type="ECO:0000256" key="7">
    <source>
        <dbReference type="ARBA" id="ARBA00023002"/>
    </source>
</evidence>
<keyword evidence="7 12" id="KW-0560">Oxidoreductase</keyword>
<dbReference type="GO" id="GO:0016705">
    <property type="term" value="F:oxidoreductase activity, acting on paired donors, with incorporation or reduction of molecular oxygen"/>
    <property type="evidence" value="ECO:0007669"/>
    <property type="project" value="InterPro"/>
</dbReference>
<keyword evidence="8 11" id="KW-0408">Iron</keyword>
<evidence type="ECO:0000256" key="1">
    <source>
        <dbReference type="ARBA" id="ARBA00004370"/>
    </source>
</evidence>
<keyword evidence="3 11" id="KW-0349">Heme</keyword>